<evidence type="ECO:0000313" key="3">
    <source>
        <dbReference type="EnsemblMetazoa" id="PPA21214.1"/>
    </source>
</evidence>
<accession>A0A8R1YGI5</accession>
<dbReference type="EnsemblMetazoa" id="PPA21214.1">
    <property type="protein sequence ID" value="PPA21214.1"/>
    <property type="gene ID" value="WBGene00110768"/>
</dbReference>
<dbReference type="InterPro" id="IPR036322">
    <property type="entry name" value="WD40_repeat_dom_sf"/>
</dbReference>
<protein>
    <submittedName>
        <fullName evidence="3">Uncharacterized protein</fullName>
    </submittedName>
</protein>
<evidence type="ECO:0000256" key="1">
    <source>
        <dbReference type="SAM" id="MobiDB-lite"/>
    </source>
</evidence>
<dbReference type="GO" id="GO:0051267">
    <property type="term" value="F:CP2 mannose-ethanolamine phosphotransferase activity"/>
    <property type="evidence" value="ECO:0000318"/>
    <property type="project" value="GO_Central"/>
</dbReference>
<keyword evidence="4" id="KW-1185">Reference proteome</keyword>
<organism evidence="3 4">
    <name type="scientific">Pristionchus pacificus</name>
    <name type="common">Parasitic nematode worm</name>
    <dbReference type="NCBI Taxonomy" id="54126"/>
    <lineage>
        <taxon>Eukaryota</taxon>
        <taxon>Metazoa</taxon>
        <taxon>Ecdysozoa</taxon>
        <taxon>Nematoda</taxon>
        <taxon>Chromadorea</taxon>
        <taxon>Rhabditida</taxon>
        <taxon>Rhabditina</taxon>
        <taxon>Diplogasteromorpha</taxon>
        <taxon>Diplogasteroidea</taxon>
        <taxon>Neodiplogasteridae</taxon>
        <taxon>Pristionchus</taxon>
    </lineage>
</organism>
<reference evidence="3" key="2">
    <citation type="submission" date="2022-06" db="UniProtKB">
        <authorList>
            <consortium name="EnsemblMetazoa"/>
        </authorList>
    </citation>
    <scope>IDENTIFICATION</scope>
    <source>
        <strain evidence="3">PS312</strain>
    </source>
</reference>
<accession>A0A2A6CY45</accession>
<dbReference type="InterPro" id="IPR045687">
    <property type="entry name" value="PIGG/GPI7_C"/>
</dbReference>
<dbReference type="SUPFAM" id="SSF50978">
    <property type="entry name" value="WD40 repeat-like"/>
    <property type="match status" value="3"/>
</dbReference>
<keyword evidence="2" id="KW-0472">Membrane</keyword>
<feature type="transmembrane region" description="Helical" evidence="2">
    <location>
        <begin position="136"/>
        <end position="153"/>
    </location>
</feature>
<dbReference type="InterPro" id="IPR039527">
    <property type="entry name" value="PIGG/GPI7"/>
</dbReference>
<feature type="compositionally biased region" description="Basic and acidic residues" evidence="1">
    <location>
        <begin position="948"/>
        <end position="971"/>
    </location>
</feature>
<keyword evidence="2" id="KW-0812">Transmembrane</keyword>
<dbReference type="GO" id="GO:0006506">
    <property type="term" value="P:GPI anchor biosynthetic process"/>
    <property type="evidence" value="ECO:0000318"/>
    <property type="project" value="GO_Central"/>
</dbReference>
<name>A0A2A6CY45_PRIPA</name>
<dbReference type="PANTHER" id="PTHR23072:SF0">
    <property type="entry name" value="GPI ETHANOLAMINE PHOSPHATE TRANSFERASE 2"/>
    <property type="match status" value="1"/>
</dbReference>
<dbReference type="GO" id="GO:0005789">
    <property type="term" value="C:endoplasmic reticulum membrane"/>
    <property type="evidence" value="ECO:0000318"/>
    <property type="project" value="GO_Central"/>
</dbReference>
<feature type="transmembrane region" description="Helical" evidence="2">
    <location>
        <begin position="329"/>
        <end position="352"/>
    </location>
</feature>
<dbReference type="OrthoDB" id="272139at2759"/>
<proteinExistence type="predicted"/>
<feature type="transmembrane region" description="Helical" evidence="2">
    <location>
        <begin position="286"/>
        <end position="308"/>
    </location>
</feature>
<evidence type="ECO:0000313" key="4">
    <source>
        <dbReference type="Proteomes" id="UP000005239"/>
    </source>
</evidence>
<dbReference type="InterPro" id="IPR013087">
    <property type="entry name" value="Znf_C2H2_type"/>
</dbReference>
<reference evidence="4" key="1">
    <citation type="journal article" date="2008" name="Nat. Genet.">
        <title>The Pristionchus pacificus genome provides a unique perspective on nematode lifestyle and parasitism.</title>
        <authorList>
            <person name="Dieterich C."/>
            <person name="Clifton S.W."/>
            <person name="Schuster L.N."/>
            <person name="Chinwalla A."/>
            <person name="Delehaunty K."/>
            <person name="Dinkelacker I."/>
            <person name="Fulton L."/>
            <person name="Fulton R."/>
            <person name="Godfrey J."/>
            <person name="Minx P."/>
            <person name="Mitreva M."/>
            <person name="Roeseler W."/>
            <person name="Tian H."/>
            <person name="Witte H."/>
            <person name="Yang S.P."/>
            <person name="Wilson R.K."/>
            <person name="Sommer R.J."/>
        </authorList>
    </citation>
    <scope>NUCLEOTIDE SEQUENCE [LARGE SCALE GENOMIC DNA]</scope>
    <source>
        <strain evidence="4">PS312</strain>
    </source>
</reference>
<sequence>MDVYVTDYVKLISGTITLFLLLHSRLSIPPSTLLVLPIHFLSFFSSSTVEEEHDVWYFLLSTSLLIEVFRGMSKEGKGRSVFAPLSVLLLHRFAISFTMGKRRRWNIGEDSTTCIICVSVFPYNKLVSVVLNNPPSLLPLLSPLLLIAIPDGYGRSLRAAVLAPLIVRAVGYGSPQTTACIVWATFLGGIVLRVVERMTERRWLPSSLPSPLFLSLPLLLTIARPHLQMILPVSFMMGTQLGKCRDSIGLTATALSAAFFYTGGGNSLATVDIAVGYAGLREYQEWIVGAQIVLNAYAPCLCVLAGFVSEADSSKIAQDLSSEWMLRRAISLLGCQLALFVFRSHLFVWSVFAPRFLFEATHLTITMADPTPSCSTPCKQNLIQLNKRTVSVSGSSIIIRKGANANKIKEKRIFSKSKIHFLISIGEKNDKKAFFLALASKRIALFQMKKESPIAIFKLDEKIVDHGTVQVLDMERKKEGEFRVEIHFLNERLELRCKIDTEGGPINCLKVDENGNDFLWVGFESGELRMLFMPVSEQNGIPHNKDGDDQSTNEIPRRNNVACKKSEKEMECQEKGCFYKTRSVLALAFHLRAIHRTTLALSGLALLCECGNESISWQHSKQCSISNFTVIRKHDFGPTRTLADKMTPKCILCEAYPMTILGYTEHLYIWHRKQLEEVCKSRFYKLLKLDEESEKKDETEMDQMAESTPLYSLLFQRNLIQLKKKLITAHGNSISIHKGANAKKIREKQIFSKSKIKFLMSIGEENDGKAFFLALSSKRIALFQMKKESPIAIFKLEEKIVDHGTVQVLDMERKKEGEFRVKLIIPIAFHSGTVRKVRLIVHFCDSQITKQKMKCLEEMRIEGEKMRFCVYLGNGNFFGFYEDSVVKSDGLVTRAEEEIHFLNGRLELKCNIDTEGGPINCFKVDENDTDFLWVGFESGELRMLFMPDSEHNGDRAEDKLKSPERSDESRALDNEDAKIKSYKTFSSTAFLKHLKRTHRTILALAGLVLRCQCGFESISDNHSIMCNTPNLTVVRKHDFGPVRTVADKMIPQCTQCKAYPRTVSGYADHLYRIHSKNLDEIGCCLKCEVCGGVYYTLYSCQEHFKKCKSRFYSLLKLGEEEKKKDETEMDQMSESTPPHSLLFQTNLIQLKKKLVTAFFLALASKRIALFQLMKESPIAIFKLEEKIVDHGTVQVLDMGRKEEGEFRVKLIIPIAFHSGTVRKMQLTVHFGEAQVTKQKMKCLDEIRMENEKKKFCVDLGNDSFFGFYEDTVVTSDGLVTRAEEEIHFLNERLELRCNIDTEGGPINCLKMDENDMEFLWVGFESGELRRISYGNSLSVQNDCPTLQNDGFHEEPHVKKSKSDLKEKRKEALAAGRKNKKRSVAEIECLEKGCYYKAPSGGAFVKHLRDRHRATLSLCHITNFTLIRKNDFGPIRTFADKMTPQCILCQAFPKTVCGYADHIYREHGKSLNEIGYFLQCGVCGGDFYTRACSTVHSSKCKSRFYKLLKLGEEVEKNDETEMDQLKNKLVTAHGNSISIHKGANAKMIWEKQIFSKSKIKFLMLIGEENDGKAFFLALSSKRIALFQMKKESPIAIFKLDEKIVDHGTVQVLDMERKKEGEFRVKLIIPIASHSGTMRKMQLTVHFGEAQVTRQKMKCLEEIRMENETMKFSVDLGNDNFFGFYEDTVVKSDGLVTRAEEPSTKKKRRIAVVGRELWHGNILLATENGTIRVARPKDDKNDSSDTLTLLLEGQCVPPYCTLRCREPSVIISMENTVIIGTKRGEIHFLNERLELRCKIDTEGGPINCLKVDENGNDFLWVGFESGELRMLFMPDSEHNVLALAFHLRKIHRTTLALCNISNFTVIRKNDFGPIRTLADKKVITPKCTFCEIGCYLKCEVCGNNYYTYSKSKEHANRCKSRFYTLHKLINEKEKNDKTEMDQMEESTPPHSLLLRRNLIQLKKKLITACDNSISIHKGANAKMIREKQIFSKSKIKFLMSIGEKNDEKAFFLVVSSKRIALFQLKKESPIVIFKKFSVDLGNDNFFGFYEDTVMKSDATENGTIRVVRAKDGNRNESNSMKIISEGQCIPPYCTLRCREPSVIISTENTEIHFLNERLELRCNIDTEGGPINCLKVDENETDFLWVGFKSGEFRRIIWTATAQNIDFLVNSHSLDEEADNCLNSGSAKKERMASDFYAADVRSTRGKRSETDIICPHCNDFKSRVAMTFTTHLRKIHLTNLALSGLVLLCECGYEAISDGHSRTCNISNFTVVRKNYFGPVRTFADKMTPKCACCEMFPRSVYGYAKHLWEQHYKTLDELGCYLKCGVCQGDFYTLKKGQGHSKMCKSRSFSLMKISENEDNKDETEMDQMAESTPPHSLLFQRNLIQLKNKLVTAHGNSISIHKGANAKMIWEKQIFSKSKIKFLMLIGEENDGKAFFLALSSKRIALFQMKKESPIAIFKLDEKIVDHGTVQVLDMERKKEGEFRVKLIIPIASHSGTMRKMQLTVHFGEAQVTRQKMKCLEEIRMENETMKFSVDLGNDNFFGFYEDTVVKSDGLVTRAEEPSTKKKRRIAVVGRELWHGNILLATENGTIRVARPKDDKNDSSDTLTLLLEGQCVPPYCTLRCREPSVIISMENTVIIGTKRGEIHFLNERLELRCKIDTEGGPINCLKVDENGNDFLWVGFESGELRMLFMPDSEHNVLALAFHLRKIHRTTLALCNISNFTVIRKNDFGPIRTLADKKVITPKCTFCEIGCYLKCEVCGNNYYTYSKSKEHANRCKSRFYTLHKLINEKEKNDKTEMDQMEESTPPHSLLLRRNLIQLKKKLITACDNSISIHKGANAKMIREKQIFSKSKIKFLMSIGEKNDEKDHGTVQVLDMGRREEGECRVMSESTPPHSLLFQTNLIQLKKKLVTAFFLALASKRIALFQLMKESPIAIFKLEEKIVDHGTVQVLDMERRKEGEFRVKLTIPIAFQSGTEVHCLNERLEFIHMFETEGGPINCLKIDENDADYLWVGFESGELSMLFMPDSEQNGHSEEASIHDDERMISDEGSEMTMKKSRSNSTETGKKERSDQVFGGRCKRSETEMECPEKGCHFKTIVAQTFIDHLRRVHRTNPALAGLVLRCQCGNESFSSNHSKKCHVSNFTVVRKNFGPIRTLADKKITPKCIHSLRENSETNSLGEIRSLCDENEAIILNNIKIGCYMHCGVCGSNFYNTYRCRQHVQTSRYFKLMKIGENEEKNDEMEMDQTADA</sequence>
<feature type="transmembrane region" description="Helical" evidence="2">
    <location>
        <begin position="165"/>
        <end position="192"/>
    </location>
</feature>
<dbReference type="PANTHER" id="PTHR23072">
    <property type="entry name" value="PHOSPHATIDYLINOSITOL GLYCAN-RELATED"/>
    <property type="match status" value="1"/>
</dbReference>
<dbReference type="Proteomes" id="UP000005239">
    <property type="component" value="Unassembled WGS sequence"/>
</dbReference>
<gene>
    <name evidence="3" type="primary">WBGene00110768</name>
</gene>
<feature type="transmembrane region" description="Helical" evidence="2">
    <location>
        <begin position="247"/>
        <end position="266"/>
    </location>
</feature>
<keyword evidence="2" id="KW-1133">Transmembrane helix</keyword>
<feature type="region of interest" description="Disordered" evidence="1">
    <location>
        <begin position="947"/>
        <end position="971"/>
    </location>
</feature>
<evidence type="ECO:0000256" key="2">
    <source>
        <dbReference type="SAM" id="Phobius"/>
    </source>
</evidence>
<dbReference type="Pfam" id="PF19316">
    <property type="entry name" value="PIGO_PIGG"/>
    <property type="match status" value="1"/>
</dbReference>
<dbReference type="SMART" id="SM00355">
    <property type="entry name" value="ZnF_C2H2"/>
    <property type="match status" value="7"/>
</dbReference>
<feature type="region of interest" description="Disordered" evidence="1">
    <location>
        <begin position="3048"/>
        <end position="3078"/>
    </location>
</feature>